<feature type="compositionally biased region" description="Basic and acidic residues" evidence="2">
    <location>
        <begin position="475"/>
        <end position="494"/>
    </location>
</feature>
<feature type="compositionally biased region" description="Polar residues" evidence="2">
    <location>
        <begin position="32"/>
        <end position="43"/>
    </location>
</feature>
<proteinExistence type="predicted"/>
<feature type="region of interest" description="Disordered" evidence="2">
    <location>
        <begin position="584"/>
        <end position="721"/>
    </location>
</feature>
<comment type="caution">
    <text evidence="3">The sequence shown here is derived from an EMBL/GenBank/DDBJ whole genome shotgun (WGS) entry which is preliminary data.</text>
</comment>
<feature type="region of interest" description="Disordered" evidence="2">
    <location>
        <begin position="475"/>
        <end position="527"/>
    </location>
</feature>
<feature type="compositionally biased region" description="Basic and acidic residues" evidence="2">
    <location>
        <begin position="301"/>
        <end position="366"/>
    </location>
</feature>
<feature type="compositionally biased region" description="Low complexity" evidence="2">
    <location>
        <begin position="170"/>
        <end position="179"/>
    </location>
</feature>
<feature type="region of interest" description="Disordered" evidence="2">
    <location>
        <begin position="403"/>
        <end position="462"/>
    </location>
</feature>
<feature type="compositionally biased region" description="Basic residues" evidence="2">
    <location>
        <begin position="1"/>
        <end position="10"/>
    </location>
</feature>
<name>A0A9P6QF29_9FUNG</name>
<feature type="compositionally biased region" description="Polar residues" evidence="2">
    <location>
        <begin position="224"/>
        <end position="251"/>
    </location>
</feature>
<accession>A0A9P6QF29</accession>
<dbReference type="AlphaFoldDB" id="A0A9P6QF29"/>
<sequence length="1172" mass="132154">MTSRQQHPHPHQQQYYPSNQFQEGHSAPSDANEWNTYNDQSRGTSSVSSFKSWTSTDPSQYQPHTRHNSSQPPPRGASTSARNRSNSNTSNVSNGFSYSGANTNNGNNDHSSNHMSHMSHVSQKSNSSVSYPHPHSPPYHQPHQYQQQQQQQQQYQGYNNIHHRQDEPSFSRGSSNGSSRSDHTANGGYTPPNQIEDHHQHGKQGSEYFANGSDSHHSSHRQNRQSPPVQQDPSVNQSLMQSLDQFHNPNGSPRMAARSVPRRREQTQATTTNDGDLPSLDDYEAMLQQMTSPGLGPTSPREARAARRSEKSDNERESRTERRTRQARRQKEQQHGQLDRSERDSNAAVPRESRTESPHHVGKHDNQISASSIDKKNRRRSSLPPSFTEFPSKLLTDLKRRSGGYQSPIETVPEVPLHVPTNRSDNRHSWEDDSVVPRNDLIYSKDPLPQKAPAHQDIDGFSHDSDKALLHVDDNDDMRSGLSESAERQRLDHQRRNKRKSPRLSQLGSKPPLTTRSHLRLSHTLSQSDADEAMAISRSILKDDDHQDMISTSVTVTEPRLDENSRQIEQFQLELQQLQNLTPSSRHLHSGAPKSSAYNTSPAAPRSRATTPLGMVAEEVSPTHPGPPSRQQLLASLEDGGPRSTTPTNSRSRPTTPINGIRPPPGPAPGNGNNSSASSSPIIIRKGSPAMGRRVKPSPPASSAIQPPITPRPRAGSVASVNSTNSLSNFNLESAFHHAAPSLPLPSLPPPPTSVPPSSSTGEFSSGSHRPRNASGSKELVIPTPQLLSESGGLASTFELRSELEALKMQLIERDEMVTRMMMEKQEQENHLRQDDTKQSEILSLETSRSNLERELGSAKGEIDRLQRMLVNQENVATAAVAMDSQERSQSQEREDALVREVESLRAEQAAQQEAHSALERELEAFTARSQQEDAQYRTLQDTVQRLTSKTSRLEAQHATEIQQLQRDHEEIMEKAVVEHAEALTDLVERSKNESEDQFLRWREDLEMRIQQEKQEALAREKVLNDRLEEQAARNDQLEKEMLALERAQAAHDEEKESWTRTNKSLERQLTMERLQQEEHLYRIEEAEKETRRLRTILSDFDLSAQFSRDHEDGYDRDEIQAMYEAQRQKWMDQIQLLERKMTKTEEDATTIMNKNMELMVALEMAQSAQSS</sequence>
<evidence type="ECO:0000313" key="3">
    <source>
        <dbReference type="EMBL" id="KAG0266461.1"/>
    </source>
</evidence>
<evidence type="ECO:0000256" key="1">
    <source>
        <dbReference type="SAM" id="Coils"/>
    </source>
</evidence>
<dbReference type="Proteomes" id="UP000726737">
    <property type="component" value="Unassembled WGS sequence"/>
</dbReference>
<feature type="compositionally biased region" description="Low complexity" evidence="2">
    <location>
        <begin position="756"/>
        <end position="768"/>
    </location>
</feature>
<feature type="region of interest" description="Disordered" evidence="2">
    <location>
        <begin position="1"/>
        <end position="390"/>
    </location>
</feature>
<feature type="compositionally biased region" description="Low complexity" evidence="2">
    <location>
        <begin position="141"/>
        <end position="156"/>
    </location>
</feature>
<organism evidence="3 4">
    <name type="scientific">Mortierella polycephala</name>
    <dbReference type="NCBI Taxonomy" id="41804"/>
    <lineage>
        <taxon>Eukaryota</taxon>
        <taxon>Fungi</taxon>
        <taxon>Fungi incertae sedis</taxon>
        <taxon>Mucoromycota</taxon>
        <taxon>Mortierellomycotina</taxon>
        <taxon>Mortierellomycetes</taxon>
        <taxon>Mortierellales</taxon>
        <taxon>Mortierellaceae</taxon>
        <taxon>Mortierella</taxon>
    </lineage>
</organism>
<dbReference type="EMBL" id="JAAAJA010000017">
    <property type="protein sequence ID" value="KAG0266461.1"/>
    <property type="molecule type" value="Genomic_DNA"/>
</dbReference>
<evidence type="ECO:0000256" key="2">
    <source>
        <dbReference type="SAM" id="MobiDB-lite"/>
    </source>
</evidence>
<feature type="compositionally biased region" description="Pro residues" evidence="2">
    <location>
        <begin position="743"/>
        <end position="755"/>
    </location>
</feature>
<dbReference type="OrthoDB" id="2447185at2759"/>
<keyword evidence="1" id="KW-0175">Coiled coil</keyword>
<reference evidence="3" key="1">
    <citation type="journal article" date="2020" name="Fungal Divers.">
        <title>Resolving the Mortierellaceae phylogeny through synthesis of multi-gene phylogenetics and phylogenomics.</title>
        <authorList>
            <person name="Vandepol N."/>
            <person name="Liber J."/>
            <person name="Desiro A."/>
            <person name="Na H."/>
            <person name="Kennedy M."/>
            <person name="Barry K."/>
            <person name="Grigoriev I.V."/>
            <person name="Miller A.N."/>
            <person name="O'Donnell K."/>
            <person name="Stajich J.E."/>
            <person name="Bonito G."/>
        </authorList>
    </citation>
    <scope>NUCLEOTIDE SEQUENCE</scope>
    <source>
        <strain evidence="3">KOD948</strain>
    </source>
</reference>
<feature type="compositionally biased region" description="Polar residues" evidence="2">
    <location>
        <begin position="503"/>
        <end position="516"/>
    </location>
</feature>
<feature type="compositionally biased region" description="Low complexity" evidence="2">
    <location>
        <begin position="642"/>
        <end position="661"/>
    </location>
</feature>
<feature type="coiled-coil region" evidence="1">
    <location>
        <begin position="842"/>
        <end position="975"/>
    </location>
</feature>
<feature type="compositionally biased region" description="Low complexity" evidence="2">
    <location>
        <begin position="77"/>
        <end position="133"/>
    </location>
</feature>
<feature type="region of interest" description="Disordered" evidence="2">
    <location>
        <begin position="741"/>
        <end position="780"/>
    </location>
</feature>
<gene>
    <name evidence="3" type="ORF">BG011_002251</name>
</gene>
<evidence type="ECO:0000313" key="4">
    <source>
        <dbReference type="Proteomes" id="UP000726737"/>
    </source>
</evidence>
<protein>
    <submittedName>
        <fullName evidence="3">Uncharacterized protein</fullName>
    </submittedName>
</protein>
<keyword evidence="4" id="KW-1185">Reference proteome</keyword>
<feature type="compositionally biased region" description="Low complexity" evidence="2">
    <location>
        <begin position="670"/>
        <end position="685"/>
    </location>
</feature>
<feature type="coiled-coil region" evidence="1">
    <location>
        <begin position="1121"/>
        <end position="1155"/>
    </location>
</feature>
<feature type="coiled-coil region" evidence="1">
    <location>
        <begin position="1011"/>
        <end position="1058"/>
    </location>
</feature>
<feature type="compositionally biased region" description="Low complexity" evidence="2">
    <location>
        <begin position="44"/>
        <end position="56"/>
    </location>
</feature>